<sequence>MFGNYRYEVCTDSDVQGGPSYSTGLVIPLEKYEDYFFICEIGFIEGKIWIGWEVVNAQGIEMSISIMNMENLRNFIDGNTYGYSNANLASLHKTYNSNDLNEYRVAGTDATLIGDVYFLVINFGYRDSFESEEVEQRGLMERYDYWISRNSEPRIYCNIDIDYIEGW</sequence>
<accession>A0A382JB02</accession>
<gene>
    <name evidence="1" type="ORF">METZ01_LOCUS261137</name>
</gene>
<proteinExistence type="predicted"/>
<dbReference type="AlphaFoldDB" id="A0A382JB02"/>
<reference evidence="1" key="1">
    <citation type="submission" date="2018-05" db="EMBL/GenBank/DDBJ databases">
        <authorList>
            <person name="Lanie J.A."/>
            <person name="Ng W.-L."/>
            <person name="Kazmierczak K.M."/>
            <person name="Andrzejewski T.M."/>
            <person name="Davidsen T.M."/>
            <person name="Wayne K.J."/>
            <person name="Tettelin H."/>
            <person name="Glass J.I."/>
            <person name="Rusch D."/>
            <person name="Podicherti R."/>
            <person name="Tsui H.-C.T."/>
            <person name="Winkler M.E."/>
        </authorList>
    </citation>
    <scope>NUCLEOTIDE SEQUENCE</scope>
</reference>
<dbReference type="EMBL" id="UINC01072553">
    <property type="protein sequence ID" value="SVC08283.1"/>
    <property type="molecule type" value="Genomic_DNA"/>
</dbReference>
<evidence type="ECO:0000313" key="1">
    <source>
        <dbReference type="EMBL" id="SVC08283.1"/>
    </source>
</evidence>
<name>A0A382JB02_9ZZZZ</name>
<protein>
    <submittedName>
        <fullName evidence="1">Uncharacterized protein</fullName>
    </submittedName>
</protein>
<organism evidence="1">
    <name type="scientific">marine metagenome</name>
    <dbReference type="NCBI Taxonomy" id="408172"/>
    <lineage>
        <taxon>unclassified sequences</taxon>
        <taxon>metagenomes</taxon>
        <taxon>ecological metagenomes</taxon>
    </lineage>
</organism>